<name>A0A224YLG0_9ACAR</name>
<reference evidence="1" key="1">
    <citation type="journal article" date="2017" name="Parasit. Vectors">
        <title>Sialotranscriptomics of Rhipicephalus zambeziensis reveals intricate expression profiles of secretory proteins and suggests tight temporal transcriptional regulation during blood-feeding.</title>
        <authorList>
            <person name="de Castro M.H."/>
            <person name="de Klerk D."/>
            <person name="Pienaar R."/>
            <person name="Rees D.J.G."/>
            <person name="Mans B.J."/>
        </authorList>
    </citation>
    <scope>NUCLEOTIDE SEQUENCE</scope>
    <source>
        <tissue evidence="1">Salivary glands</tissue>
    </source>
</reference>
<accession>A0A224YLG0</accession>
<sequence>MTMTRTHFNNNRTSRRKCAIVFVPFRSRRLCTYETLGDRQHGGEPEQYYWSVVVLSHAPMGARKKKSVAMTGVKQVCAFFLNVVFTASAVNCQGLCCLY</sequence>
<dbReference type="AlphaFoldDB" id="A0A224YLG0"/>
<dbReference type="EMBL" id="GFPF01003464">
    <property type="protein sequence ID" value="MAA14610.1"/>
    <property type="molecule type" value="Transcribed_RNA"/>
</dbReference>
<protein>
    <submittedName>
        <fullName evidence="1">Uncharacterized protein</fullName>
    </submittedName>
</protein>
<proteinExistence type="predicted"/>
<evidence type="ECO:0000313" key="1">
    <source>
        <dbReference type="EMBL" id="MAA14610.1"/>
    </source>
</evidence>
<organism evidence="1">
    <name type="scientific">Rhipicephalus zambeziensis</name>
    <dbReference type="NCBI Taxonomy" id="60191"/>
    <lineage>
        <taxon>Eukaryota</taxon>
        <taxon>Metazoa</taxon>
        <taxon>Ecdysozoa</taxon>
        <taxon>Arthropoda</taxon>
        <taxon>Chelicerata</taxon>
        <taxon>Arachnida</taxon>
        <taxon>Acari</taxon>
        <taxon>Parasitiformes</taxon>
        <taxon>Ixodida</taxon>
        <taxon>Ixodoidea</taxon>
        <taxon>Ixodidae</taxon>
        <taxon>Rhipicephalinae</taxon>
        <taxon>Rhipicephalus</taxon>
        <taxon>Rhipicephalus</taxon>
    </lineage>
</organism>